<evidence type="ECO:0000256" key="2">
    <source>
        <dbReference type="SAM" id="MobiDB-lite"/>
    </source>
</evidence>
<dbReference type="EMBL" id="UXUI01007230">
    <property type="protein sequence ID" value="VDD86430.1"/>
    <property type="molecule type" value="Genomic_DNA"/>
</dbReference>
<feature type="coiled-coil region" evidence="1">
    <location>
        <begin position="221"/>
        <end position="269"/>
    </location>
</feature>
<evidence type="ECO:0000256" key="1">
    <source>
        <dbReference type="SAM" id="Coils"/>
    </source>
</evidence>
<reference evidence="5" key="1">
    <citation type="submission" date="2016-04" db="UniProtKB">
        <authorList>
            <consortium name="WormBaseParasite"/>
        </authorList>
    </citation>
    <scope>IDENTIFICATION</scope>
</reference>
<keyword evidence="1" id="KW-0175">Coiled coil</keyword>
<reference evidence="3 4" key="2">
    <citation type="submission" date="2018-10" db="EMBL/GenBank/DDBJ databases">
        <authorList>
            <consortium name="Pathogen Informatics"/>
        </authorList>
    </citation>
    <scope>NUCLEOTIDE SEQUENCE [LARGE SCALE GENOMIC DNA]</scope>
</reference>
<dbReference type="AlphaFoldDB" id="A0A158Q9F3"/>
<organism evidence="5">
    <name type="scientific">Enterobius vermicularis</name>
    <name type="common">Human pinworm</name>
    <dbReference type="NCBI Taxonomy" id="51028"/>
    <lineage>
        <taxon>Eukaryota</taxon>
        <taxon>Metazoa</taxon>
        <taxon>Ecdysozoa</taxon>
        <taxon>Nematoda</taxon>
        <taxon>Chromadorea</taxon>
        <taxon>Rhabditida</taxon>
        <taxon>Spirurina</taxon>
        <taxon>Oxyuridomorpha</taxon>
        <taxon>Oxyuroidea</taxon>
        <taxon>Oxyuridae</taxon>
        <taxon>Enterobius</taxon>
    </lineage>
</organism>
<evidence type="ECO:0000313" key="3">
    <source>
        <dbReference type="EMBL" id="VDD86430.1"/>
    </source>
</evidence>
<proteinExistence type="predicted"/>
<dbReference type="WBParaSite" id="EVEC_0000186501-mRNA-1">
    <property type="protein sequence ID" value="EVEC_0000186501-mRNA-1"/>
    <property type="gene ID" value="EVEC_0000186501"/>
</dbReference>
<name>A0A158Q9F3_ENTVE</name>
<gene>
    <name evidence="3" type="ORF">EVEC_LOCUS1573</name>
</gene>
<keyword evidence="4" id="KW-1185">Reference proteome</keyword>
<evidence type="ECO:0000313" key="5">
    <source>
        <dbReference type="WBParaSite" id="EVEC_0000186501-mRNA-1"/>
    </source>
</evidence>
<protein>
    <submittedName>
        <fullName evidence="5">Girdin-like</fullName>
    </submittedName>
</protein>
<accession>A0A158Q9F3</accession>
<feature type="region of interest" description="Disordered" evidence="2">
    <location>
        <begin position="128"/>
        <end position="149"/>
    </location>
</feature>
<sequence>MMALKARLMLDFNAEKIDGMEGLSTQSQRQFCGPELEDEDDGDDFEVIGMHESGSDIDTKESPACLDLSKEAVNNMQTEVPSEEGVSSLLRSFSLIQSSDSHLLSESGVISLEGNVRQKEADANELIRRGTNERKEDANEAHKEPDSQVALDDLKNQLEEAHKSNPSSSDELVIQGQKLQPILDEDGDFKQHLEEAHKLNAEFAQRLLLSDNELRRISDEVNGLKLELHQKELSIRELKSEKNKDDCELRQSEEERRKLEQKLNILTEQLINAPDANTELLKRDLGLLKERDRQILEGFANMYDSCPTVLEMYKLGRLQEGGARDLYCECEKVWEIVKNQSEELKILKETHLKDQTAIRMLKFQLTEERDRNELLSQKINSLQCELNNLRERDKQILEGFANMYDSYSFEAVMCDLECAQETGDSDKLYYECEKARKILIRQNEYLKLPTSAAAAETIRLENEVIELQRKCQKADEEHKSQEFIIQSLIEQCKENITTADQERSQREHVERTCRDIMEHFGIESSSLP</sequence>
<evidence type="ECO:0000313" key="4">
    <source>
        <dbReference type="Proteomes" id="UP000274131"/>
    </source>
</evidence>
<feature type="coiled-coil region" evidence="1">
    <location>
        <begin position="365"/>
        <end position="392"/>
    </location>
</feature>
<dbReference type="Proteomes" id="UP000274131">
    <property type="component" value="Unassembled WGS sequence"/>
</dbReference>